<dbReference type="InterPro" id="IPR000541">
    <property type="entry name" value="Ncs6/Tuc1/Ctu1"/>
</dbReference>
<dbReference type="EMBL" id="LFZN01000004">
    <property type="protein sequence ID" value="KXT07028.1"/>
    <property type="molecule type" value="Genomic_DNA"/>
</dbReference>
<feature type="region of interest" description="Disordered" evidence="7">
    <location>
        <begin position="501"/>
        <end position="524"/>
    </location>
</feature>
<keyword evidence="5 6" id="KW-0694">RNA-binding</keyword>
<feature type="compositionally biased region" description="Pro residues" evidence="7">
    <location>
        <begin position="271"/>
        <end position="283"/>
    </location>
</feature>
<dbReference type="GO" id="GO:0016779">
    <property type="term" value="F:nucleotidyltransferase activity"/>
    <property type="evidence" value="ECO:0007669"/>
    <property type="project" value="UniProtKB-UniRule"/>
</dbReference>
<feature type="compositionally biased region" description="Low complexity" evidence="7">
    <location>
        <begin position="440"/>
        <end position="449"/>
    </location>
</feature>
<dbReference type="PANTHER" id="PTHR11807">
    <property type="entry name" value="ATPASES OF THE PP SUPERFAMILY-RELATED"/>
    <property type="match status" value="1"/>
</dbReference>
<evidence type="ECO:0000256" key="4">
    <source>
        <dbReference type="ARBA" id="ARBA00022694"/>
    </source>
</evidence>
<dbReference type="Proteomes" id="UP000070133">
    <property type="component" value="Unassembled WGS sequence"/>
</dbReference>
<keyword evidence="11" id="KW-1185">Reference proteome</keyword>
<evidence type="ECO:0000313" key="10">
    <source>
        <dbReference type="EMBL" id="KXT07028.1"/>
    </source>
</evidence>
<evidence type="ECO:0000259" key="8">
    <source>
        <dbReference type="Pfam" id="PF01171"/>
    </source>
</evidence>
<keyword evidence="1 6" id="KW-0963">Cytoplasm</keyword>
<feature type="compositionally biased region" description="Polar residues" evidence="7">
    <location>
        <begin position="60"/>
        <end position="76"/>
    </location>
</feature>
<keyword evidence="3 6" id="KW-0808">Transferase</keyword>
<feature type="compositionally biased region" description="Polar residues" evidence="7">
    <location>
        <begin position="607"/>
        <end position="643"/>
    </location>
</feature>
<feature type="domain" description="Cytoplasmic tRNA 2-thiolation protein 1 C-terminal" evidence="9">
    <location>
        <begin position="1596"/>
        <end position="1626"/>
    </location>
</feature>
<comment type="subcellular location">
    <subcellularLocation>
        <location evidence="6">Cytoplasm</location>
    </subcellularLocation>
</comment>
<dbReference type="InterPro" id="IPR056369">
    <property type="entry name" value="CTU1-like_ATP-bd"/>
</dbReference>
<accession>A0A139HX51</accession>
<organism evidence="10 11">
    <name type="scientific">Pseudocercospora eumusae</name>
    <dbReference type="NCBI Taxonomy" id="321146"/>
    <lineage>
        <taxon>Eukaryota</taxon>
        <taxon>Fungi</taxon>
        <taxon>Dikarya</taxon>
        <taxon>Ascomycota</taxon>
        <taxon>Pezizomycotina</taxon>
        <taxon>Dothideomycetes</taxon>
        <taxon>Dothideomycetidae</taxon>
        <taxon>Mycosphaerellales</taxon>
        <taxon>Mycosphaerellaceae</taxon>
        <taxon>Pseudocercospora</taxon>
    </lineage>
</organism>
<dbReference type="OrthoDB" id="5367052at2759"/>
<evidence type="ECO:0000256" key="7">
    <source>
        <dbReference type="SAM" id="MobiDB-lite"/>
    </source>
</evidence>
<dbReference type="GO" id="GO:0002143">
    <property type="term" value="P:tRNA wobble position uridine thiolation"/>
    <property type="evidence" value="ECO:0007669"/>
    <property type="project" value="TreeGrafter"/>
</dbReference>
<feature type="compositionally biased region" description="Polar residues" evidence="7">
    <location>
        <begin position="84"/>
        <end position="113"/>
    </location>
</feature>
<dbReference type="InterPro" id="IPR014729">
    <property type="entry name" value="Rossmann-like_a/b/a_fold"/>
</dbReference>
<evidence type="ECO:0000256" key="2">
    <source>
        <dbReference type="ARBA" id="ARBA00022555"/>
    </source>
</evidence>
<dbReference type="GO" id="GO:0000049">
    <property type="term" value="F:tRNA binding"/>
    <property type="evidence" value="ECO:0007669"/>
    <property type="project" value="UniProtKB-UniRule"/>
</dbReference>
<dbReference type="Gene3D" id="3.40.50.620">
    <property type="entry name" value="HUPs"/>
    <property type="match status" value="1"/>
</dbReference>
<feature type="region of interest" description="Disordered" evidence="7">
    <location>
        <begin position="601"/>
        <end position="658"/>
    </location>
</feature>
<feature type="compositionally biased region" description="Low complexity" evidence="7">
    <location>
        <begin position="510"/>
        <end position="524"/>
    </location>
</feature>
<feature type="compositionally biased region" description="Pro residues" evidence="7">
    <location>
        <begin position="9"/>
        <end position="21"/>
    </location>
</feature>
<dbReference type="GO" id="GO:0032447">
    <property type="term" value="P:protein urmylation"/>
    <property type="evidence" value="ECO:0007669"/>
    <property type="project" value="UniProtKB-UniRule"/>
</dbReference>
<dbReference type="PANTHER" id="PTHR11807:SF12">
    <property type="entry name" value="CYTOPLASMIC TRNA 2-THIOLATION PROTEIN 1"/>
    <property type="match status" value="1"/>
</dbReference>
<dbReference type="Pfam" id="PF01171">
    <property type="entry name" value="ATP_bind_3"/>
    <property type="match status" value="1"/>
</dbReference>
<feature type="region of interest" description="Disordered" evidence="7">
    <location>
        <begin position="1"/>
        <end position="469"/>
    </location>
</feature>
<dbReference type="InterPro" id="IPR032442">
    <property type="entry name" value="CTU1_C"/>
</dbReference>
<feature type="compositionally biased region" description="Polar residues" evidence="7">
    <location>
        <begin position="365"/>
        <end position="376"/>
    </location>
</feature>
<proteinExistence type="inferred from homology"/>
<feature type="region of interest" description="Disordered" evidence="7">
    <location>
        <begin position="1503"/>
        <end position="1526"/>
    </location>
</feature>
<evidence type="ECO:0000256" key="5">
    <source>
        <dbReference type="ARBA" id="ARBA00022884"/>
    </source>
</evidence>
<evidence type="ECO:0000313" key="11">
    <source>
        <dbReference type="Proteomes" id="UP000070133"/>
    </source>
</evidence>
<feature type="compositionally biased region" description="Polar residues" evidence="7">
    <location>
        <begin position="739"/>
        <end position="748"/>
    </location>
</feature>
<dbReference type="UniPathway" id="UPA00988"/>
<comment type="similarity">
    <text evidence="6">Belongs to the TtcA family. CTU1/NCS6/ATPBD3 subfamily.</text>
</comment>
<feature type="compositionally biased region" description="Polar residues" evidence="7">
    <location>
        <begin position="39"/>
        <end position="50"/>
    </location>
</feature>
<evidence type="ECO:0000256" key="6">
    <source>
        <dbReference type="HAMAP-Rule" id="MF_03053"/>
    </source>
</evidence>
<comment type="pathway">
    <text evidence="6">tRNA modification; 5-methoxycarbonylmethyl-2-thiouridine-tRNA biosynthesis.</text>
</comment>
<evidence type="ECO:0000259" key="9">
    <source>
        <dbReference type="Pfam" id="PF16503"/>
    </source>
</evidence>
<comment type="function">
    <text evidence="6">Plays a central role in 2-thiolation of mcm(5)S(2)U at tRNA wobble positions of tRNA(Lys), tRNA(Glu) and tRNA(Gln). Directly binds tRNAs and probably acts by catalyzing adenylation of tRNAs, an intermediate required for 2-thiolation. It is unclear whether it acts as a sulfurtransferase that transfers sulfur from thiocarboxylated URM1 onto the uridine of tRNAs at wobble position. Prior mcm(5) tRNA modification by the elongator complex is required for 2-thiolation. May also be involved in protein urmylation.</text>
</comment>
<dbReference type="CDD" id="cd01713">
    <property type="entry name" value="CTU1-like"/>
    <property type="match status" value="1"/>
</dbReference>
<dbReference type="STRING" id="321146.A0A139HX51"/>
<gene>
    <name evidence="6" type="primary">NCS6</name>
    <name evidence="6" type="synonym">CTU1</name>
    <name evidence="10" type="ORF">AC578_7284</name>
</gene>
<feature type="region of interest" description="Disordered" evidence="7">
    <location>
        <begin position="671"/>
        <end position="770"/>
    </location>
</feature>
<dbReference type="SUPFAM" id="SSF52402">
    <property type="entry name" value="Adenine nucleotide alpha hydrolases-like"/>
    <property type="match status" value="1"/>
</dbReference>
<protein>
    <recommendedName>
        <fullName evidence="6">Cytoplasmic tRNA 2-thiolation protein 1</fullName>
        <ecNumber evidence="6">2.7.7.-</ecNumber>
    </recommendedName>
    <alternativeName>
        <fullName evidence="6">Cytoplasmic tRNA adenylyltransferase 1</fullName>
    </alternativeName>
</protein>
<name>A0A139HX51_9PEZI</name>
<dbReference type="InterPro" id="IPR011063">
    <property type="entry name" value="TilS/TtcA_N"/>
</dbReference>
<feature type="compositionally biased region" description="Basic and acidic residues" evidence="7">
    <location>
        <begin position="714"/>
        <end position="726"/>
    </location>
</feature>
<evidence type="ECO:0000256" key="1">
    <source>
        <dbReference type="ARBA" id="ARBA00022490"/>
    </source>
</evidence>
<feature type="compositionally biased region" description="Polar residues" evidence="7">
    <location>
        <begin position="162"/>
        <end position="171"/>
    </location>
</feature>
<dbReference type="EC" id="2.7.7.-" evidence="6"/>
<dbReference type="HAMAP" id="MF_03053">
    <property type="entry name" value="CTU1"/>
    <property type="match status" value="1"/>
</dbReference>
<keyword evidence="4 6" id="KW-0819">tRNA processing</keyword>
<feature type="compositionally biased region" description="Polar residues" evidence="7">
    <location>
        <begin position="243"/>
        <end position="255"/>
    </location>
</feature>
<comment type="caution">
    <text evidence="10">The sequence shown here is derived from an EMBL/GenBank/DDBJ whole genome shotgun (WGS) entry which is preliminary data.</text>
</comment>
<keyword evidence="2 6" id="KW-0820">tRNA-binding</keyword>
<feature type="compositionally biased region" description="Polar residues" evidence="7">
    <location>
        <begin position="450"/>
        <end position="463"/>
    </location>
</feature>
<sequence length="1635" mass="178400">MSQQYEYTRPPPPPPPPPSPRPGGSSPGAPPFPSPPASQTSTPVSGTHSHLSPHFLHNPRTPSGLNPNPHPQNSGPTMEPYNPRQWSNRGQVSGSQMVFQQRHATVPPSTSHITGMEDAMPSPPPPYSASPGTPDTGPRTVHRGSPIVDNGSFTASPMAESSLRNSPQITMSPAFPPPPAQSSRHRERSASGLGNRSLFSLSGLRGKQPANAEVQLPQPGHSVHVPSFMDNRPPAARRAASTGHMQSAGSSTATTAPIGRASPDKHWQPGMPLPGPPPNPPQPGVRSQSLNRPIGGSSSGIEASDRPLGPPRSRRTVAAPSLGPVPPTPAGWMEYDASSGEPEPPLPQQQFPQTAVDYQPLRIDTGNSPQTASRENSLARRPAKRDTSSQGIRERRSRSRAAKGTLDEDNSKPANLIFDPVEGSISRRREQMRTASGFNSPSSASSLPPHQTQLAPNNSSNILTPPYTPALGNQAGVTAQKQIVKVPGSASSDRPISHILHTPNDDTTMPAPLSPARPASSGSARVQQKLNTFALDAIKRHRAFVEQEIAASTDEERLELFANFMVHESRLRRDRYSTAYNAMAGDILDLTRDMWRSFGKESRRAATPSTSMSSIDPTVPAWTSESQPTSALGNAPSSTSSFGEFTPATDASSMDFGDSFERNDARQWAESFKPSLSPIPSMAVSTVPDEDSSRGRQPSRWFEQSNSGGGSIGRPDRMEKTRRETKYMGINPADLQGVVSPTTEQQTPIPGPSGDNGGLPGYSGYDPGQYPPEKIGWHESIDLDTPMQTPHRAIERKASTPGVAPLDVSRLVTLPPPYPRHHPAVNNSHPLLTELRTQHRLLADYSEIQKIKDSYLDQDFALTREQQEGTKKRRTKLRMSIQNQIAEGTMSFADAAKAEADFDIDEAERGKATARSNFDVFEAAVSHPLNALLTERLEKASACITQLRLDLESGHDSTDPNRAQVEGDEHPERLEKLTLLKWLFEAREQLHKEMFDLHAMRSEKYSEVILTPYRISKAQGKMEEAATFFKKDSIERQTTYAKESLKRYEQLQCLMEKNVSRGVEDQLSAFWDIAPGLLEVLQQIPRDMLGFEVHIPLQEYDENPSYHDHPLQYLYSLLGHAEKSAYQFIESQVNLLCLLHEVRTATTKSRLRLLELERATASPDSAVAMEEMAHAKREAEDHLTQDLKEKVGEVENQWQEALGAGMSEVKDRVSAFLEETGGLEDGLIFEDEVAETVESSKLFQPGEKVAIGASGGKDSTVLASVLKTLNERQNWGLDLILLSVDEGIQGYRDHSLEAVKRHAEQYQLPLKIVSYAELYGWSMDQVVAQVGKKGNCTYCGVFRRQALDRGAAMLNVGHVVTGHNADDVAETVLMNLLRGDLPRLSRATSIITSTPSAKATQTENGEVNFTNVKRSKPLMYAYEKEIVLYAHHKKLDYFSTECIYSPEAFRGSARTLIKNLERIRPESILDVVRSGIDMAKLVPGANGNCKGSCGTEDAAAAKGAEDETAGGCGTANGKSSGGEMAEMEKKLRQDEQAAANGTEVEIKMPGKPASVGKELEESIDASKNTIPIRTKQEKKGARGQNRGAGAIKQKLGQCERCGYLSSQAICKACVLLEGLNKARPRTEITLIDPAD</sequence>
<dbReference type="Pfam" id="PF16503">
    <property type="entry name" value="zn-ribbon_14"/>
    <property type="match status" value="1"/>
</dbReference>
<dbReference type="GO" id="GO:0002144">
    <property type="term" value="C:cytosolic tRNA wobble base thiouridylase complex"/>
    <property type="evidence" value="ECO:0007669"/>
    <property type="project" value="TreeGrafter"/>
</dbReference>
<dbReference type="GO" id="GO:0005739">
    <property type="term" value="C:mitochondrion"/>
    <property type="evidence" value="ECO:0007669"/>
    <property type="project" value="TreeGrafter"/>
</dbReference>
<evidence type="ECO:0000256" key="3">
    <source>
        <dbReference type="ARBA" id="ARBA00022679"/>
    </source>
</evidence>
<feature type="domain" description="tRNA(Ile)-lysidine/2-thiocytidine synthase N-terminal" evidence="8">
    <location>
        <begin position="1248"/>
        <end position="1441"/>
    </location>
</feature>
<reference evidence="10 11" key="1">
    <citation type="submission" date="2015-07" db="EMBL/GenBank/DDBJ databases">
        <title>Comparative genomics of the Sigatoka disease complex on banana suggests a link between parallel evolutionary changes in Pseudocercospora fijiensis and Pseudocercospora eumusae and increased virulence on the banana host.</title>
        <authorList>
            <person name="Chang T.-C."/>
            <person name="Salvucci A."/>
            <person name="Crous P.W."/>
            <person name="Stergiopoulos I."/>
        </authorList>
    </citation>
    <scope>NUCLEOTIDE SEQUENCE [LARGE SCALE GENOMIC DNA]</scope>
    <source>
        <strain evidence="10 11">CBS 114824</strain>
    </source>
</reference>